<dbReference type="Proteomes" id="UP000747542">
    <property type="component" value="Unassembled WGS sequence"/>
</dbReference>
<accession>A0A8J5MY47</accession>
<keyword evidence="2" id="KW-0812">Transmembrane</keyword>
<feature type="region of interest" description="Disordered" evidence="1">
    <location>
        <begin position="273"/>
        <end position="382"/>
    </location>
</feature>
<feature type="signal peptide" evidence="3">
    <location>
        <begin position="1"/>
        <end position="24"/>
    </location>
</feature>
<feature type="compositionally biased region" description="Basic and acidic residues" evidence="1">
    <location>
        <begin position="340"/>
        <end position="368"/>
    </location>
</feature>
<comment type="caution">
    <text evidence="4">The sequence shown here is derived from an EMBL/GenBank/DDBJ whole genome shotgun (WGS) entry which is preliminary data.</text>
</comment>
<keyword evidence="3" id="KW-0732">Signal</keyword>
<evidence type="ECO:0000256" key="1">
    <source>
        <dbReference type="SAM" id="MobiDB-lite"/>
    </source>
</evidence>
<evidence type="ECO:0000256" key="2">
    <source>
        <dbReference type="SAM" id="Phobius"/>
    </source>
</evidence>
<evidence type="ECO:0000313" key="4">
    <source>
        <dbReference type="EMBL" id="KAG7168725.1"/>
    </source>
</evidence>
<protein>
    <recommendedName>
        <fullName evidence="6">EGF-like domain-containing protein</fullName>
    </recommendedName>
</protein>
<name>A0A8J5MY47_HOMAM</name>
<feature type="chain" id="PRO_5035274349" description="EGF-like domain-containing protein" evidence="3">
    <location>
        <begin position="25"/>
        <end position="401"/>
    </location>
</feature>
<proteinExistence type="predicted"/>
<gene>
    <name evidence="4" type="ORF">Hamer_G024744</name>
</gene>
<keyword evidence="5" id="KW-1185">Reference proteome</keyword>
<dbReference type="EMBL" id="JAHLQT010019377">
    <property type="protein sequence ID" value="KAG7168725.1"/>
    <property type="molecule type" value="Genomic_DNA"/>
</dbReference>
<organism evidence="4 5">
    <name type="scientific">Homarus americanus</name>
    <name type="common">American lobster</name>
    <dbReference type="NCBI Taxonomy" id="6706"/>
    <lineage>
        <taxon>Eukaryota</taxon>
        <taxon>Metazoa</taxon>
        <taxon>Ecdysozoa</taxon>
        <taxon>Arthropoda</taxon>
        <taxon>Crustacea</taxon>
        <taxon>Multicrustacea</taxon>
        <taxon>Malacostraca</taxon>
        <taxon>Eumalacostraca</taxon>
        <taxon>Eucarida</taxon>
        <taxon>Decapoda</taxon>
        <taxon>Pleocyemata</taxon>
        <taxon>Astacidea</taxon>
        <taxon>Nephropoidea</taxon>
        <taxon>Nephropidae</taxon>
        <taxon>Homarus</taxon>
    </lineage>
</organism>
<evidence type="ECO:0000256" key="3">
    <source>
        <dbReference type="SAM" id="SignalP"/>
    </source>
</evidence>
<evidence type="ECO:0000313" key="5">
    <source>
        <dbReference type="Proteomes" id="UP000747542"/>
    </source>
</evidence>
<sequence length="401" mass="44530">MALHRPTVATLALIFTILCPLSDSLSDSYGNDAVVFLGGDGEAGAVVVNAGARSTHRSHSNSVSRFSSTFCTVDHDSCVLDDIPCALNTTCEAAFPNIILAMEIGKDSPVPTRPICTRQGSCSCGSDRCVSFSRQFGHDTTFYYCGPCGYVGSQCRNNTCTHELATCSGSYCQCHGTFYEFSYCKIPYMGYETALQLAIIICIVIACCLLIASIYSMIIGRRLRMIPRRLRRRRDEDGNQESPADDTPPTYDDVVENLPSYQDALQMAEVNPDEGITNPAFDKHDPLSPPYGNEHLEEEEVGRRFEEEENEKEEDHEEESREEEEGKDISQADEEGNGDLQHHPQRDEISLSDREARPIDEERSHGEASDLPEVHQSATRSKMCLQPIEVPLHEALNSHEC</sequence>
<keyword evidence="2" id="KW-0472">Membrane</keyword>
<evidence type="ECO:0008006" key="6">
    <source>
        <dbReference type="Google" id="ProtNLM"/>
    </source>
</evidence>
<dbReference type="OrthoDB" id="6378450at2759"/>
<reference evidence="4" key="1">
    <citation type="journal article" date="2021" name="Sci. Adv.">
        <title>The American lobster genome reveals insights on longevity, neural, and immune adaptations.</title>
        <authorList>
            <person name="Polinski J.M."/>
            <person name="Zimin A.V."/>
            <person name="Clark K.F."/>
            <person name="Kohn A.B."/>
            <person name="Sadowski N."/>
            <person name="Timp W."/>
            <person name="Ptitsyn A."/>
            <person name="Khanna P."/>
            <person name="Romanova D.Y."/>
            <person name="Williams P."/>
            <person name="Greenwood S.J."/>
            <person name="Moroz L.L."/>
            <person name="Walt D.R."/>
            <person name="Bodnar A.G."/>
        </authorList>
    </citation>
    <scope>NUCLEOTIDE SEQUENCE</scope>
    <source>
        <strain evidence="4">GMGI-L3</strain>
    </source>
</reference>
<keyword evidence="2" id="KW-1133">Transmembrane helix</keyword>
<feature type="compositionally biased region" description="Acidic residues" evidence="1">
    <location>
        <begin position="307"/>
        <end position="337"/>
    </location>
</feature>
<feature type="transmembrane region" description="Helical" evidence="2">
    <location>
        <begin position="194"/>
        <end position="219"/>
    </location>
</feature>
<feature type="region of interest" description="Disordered" evidence="1">
    <location>
        <begin position="232"/>
        <end position="255"/>
    </location>
</feature>
<dbReference type="AlphaFoldDB" id="A0A8J5MY47"/>